<dbReference type="AlphaFoldDB" id="A0A0E9XDS6"/>
<accession>A0A0E9XDS6</accession>
<sequence>MITSLLTPLESPNTVEIVLFKSQGCWGIRHRGMYWVGATSKI</sequence>
<proteinExistence type="predicted"/>
<dbReference type="EMBL" id="GBXM01007798">
    <property type="protein sequence ID" value="JAI00780.1"/>
    <property type="molecule type" value="Transcribed_RNA"/>
</dbReference>
<organism evidence="1">
    <name type="scientific">Anguilla anguilla</name>
    <name type="common">European freshwater eel</name>
    <name type="synonym">Muraena anguilla</name>
    <dbReference type="NCBI Taxonomy" id="7936"/>
    <lineage>
        <taxon>Eukaryota</taxon>
        <taxon>Metazoa</taxon>
        <taxon>Chordata</taxon>
        <taxon>Craniata</taxon>
        <taxon>Vertebrata</taxon>
        <taxon>Euteleostomi</taxon>
        <taxon>Actinopterygii</taxon>
        <taxon>Neopterygii</taxon>
        <taxon>Teleostei</taxon>
        <taxon>Anguilliformes</taxon>
        <taxon>Anguillidae</taxon>
        <taxon>Anguilla</taxon>
    </lineage>
</organism>
<reference evidence="1" key="1">
    <citation type="submission" date="2014-11" db="EMBL/GenBank/DDBJ databases">
        <authorList>
            <person name="Amaro Gonzalez C."/>
        </authorList>
    </citation>
    <scope>NUCLEOTIDE SEQUENCE</scope>
</reference>
<reference evidence="1" key="2">
    <citation type="journal article" date="2015" name="Fish Shellfish Immunol.">
        <title>Early steps in the European eel (Anguilla anguilla)-Vibrio vulnificus interaction in the gills: Role of the RtxA13 toxin.</title>
        <authorList>
            <person name="Callol A."/>
            <person name="Pajuelo D."/>
            <person name="Ebbesson L."/>
            <person name="Teles M."/>
            <person name="MacKenzie S."/>
            <person name="Amaro C."/>
        </authorList>
    </citation>
    <scope>NUCLEOTIDE SEQUENCE</scope>
</reference>
<protein>
    <submittedName>
        <fullName evidence="1">Uncharacterized protein</fullName>
    </submittedName>
</protein>
<name>A0A0E9XDS6_ANGAN</name>
<evidence type="ECO:0000313" key="1">
    <source>
        <dbReference type="EMBL" id="JAI00780.1"/>
    </source>
</evidence>